<dbReference type="PANTHER" id="PTHR22835:SF675">
    <property type="entry name" value="ESTER HYDROLASE, PUTATIVE-RELATED"/>
    <property type="match status" value="1"/>
</dbReference>
<dbReference type="SUPFAM" id="SSF52266">
    <property type="entry name" value="SGNH hydrolase"/>
    <property type="match status" value="1"/>
</dbReference>
<keyword evidence="2" id="KW-0325">Glycoprotein</keyword>
<dbReference type="AlphaFoldDB" id="A0AAV0I518"/>
<dbReference type="GO" id="GO:0016788">
    <property type="term" value="F:hydrolase activity, acting on ester bonds"/>
    <property type="evidence" value="ECO:0007669"/>
    <property type="project" value="InterPro"/>
</dbReference>
<evidence type="ECO:0000256" key="2">
    <source>
        <dbReference type="ARBA" id="ARBA00023180"/>
    </source>
</evidence>
<comment type="similarity">
    <text evidence="1">Belongs to the 'GDSL' lipolytic enzyme family.</text>
</comment>
<accession>A0AAV0I518</accession>
<dbReference type="Gene3D" id="3.40.50.1110">
    <property type="entry name" value="SGNH hydrolase"/>
    <property type="match status" value="1"/>
</dbReference>
<proteinExistence type="inferred from homology"/>
<evidence type="ECO:0000313" key="5">
    <source>
        <dbReference type="Proteomes" id="UP001154282"/>
    </source>
</evidence>
<evidence type="ECO:0000256" key="3">
    <source>
        <dbReference type="SAM" id="SignalP"/>
    </source>
</evidence>
<evidence type="ECO:0000313" key="4">
    <source>
        <dbReference type="EMBL" id="CAI0391823.1"/>
    </source>
</evidence>
<reference evidence="4" key="1">
    <citation type="submission" date="2022-08" db="EMBL/GenBank/DDBJ databases">
        <authorList>
            <person name="Gutierrez-Valencia J."/>
        </authorList>
    </citation>
    <scope>NUCLEOTIDE SEQUENCE</scope>
</reference>
<dbReference type="InterPro" id="IPR001087">
    <property type="entry name" value="GDSL"/>
</dbReference>
<sequence length="397" mass="43340">MHFLTAARSMLCLSSLLLVVPCPLGQAAGGKLLEHCGFTAIYCFGDSTFDSGNALAEFPGGPMGRFPYGVTIHRATGRFSDGYTIIDRIAEAARVPPLNPYLKRDVEHSNGANFAVGGVGLLSKEARAKWHINLPFSNSSVDIQLKWFDRHLNQTYRNQTARRERVESSLLVLGGAGNDYANINLKFSSLPRVDQMKRIMPDLLAATEAYVKKLITEYGARKVVVPGIFKVGCMVMSSGVHCDNNLSSVAALHNRLLQQELERLREEFPGVRIVYGDMWGATEWLFDHFRAAGIHHPNGRCCGNSSIRCGMPGAPFCGNPSDYINWDDNHSTDHAYRIMSDFLIPQFAAGLGCGANNDKGDSSSSSSSALAAGLFGSLVPPFRIFTTLLLLFLLLSA</sequence>
<protein>
    <recommendedName>
        <fullName evidence="6">GDSL esterase/lipase</fullName>
    </recommendedName>
</protein>
<comment type="caution">
    <text evidence="4">The sequence shown here is derived from an EMBL/GenBank/DDBJ whole genome shotgun (WGS) entry which is preliminary data.</text>
</comment>
<dbReference type="Proteomes" id="UP001154282">
    <property type="component" value="Unassembled WGS sequence"/>
</dbReference>
<keyword evidence="3" id="KW-0732">Signal</keyword>
<dbReference type="Pfam" id="PF00657">
    <property type="entry name" value="Lipase_GDSL"/>
    <property type="match status" value="1"/>
</dbReference>
<gene>
    <name evidence="4" type="ORF">LITE_LOCUS7284</name>
</gene>
<dbReference type="PANTHER" id="PTHR22835">
    <property type="entry name" value="ZINC FINGER FYVE DOMAIN CONTAINING PROTEIN"/>
    <property type="match status" value="1"/>
</dbReference>
<dbReference type="EMBL" id="CAMGYJ010000003">
    <property type="protein sequence ID" value="CAI0391823.1"/>
    <property type="molecule type" value="Genomic_DNA"/>
</dbReference>
<dbReference type="InterPro" id="IPR036514">
    <property type="entry name" value="SGNH_hydro_sf"/>
</dbReference>
<evidence type="ECO:0008006" key="6">
    <source>
        <dbReference type="Google" id="ProtNLM"/>
    </source>
</evidence>
<feature type="chain" id="PRO_5043606042" description="GDSL esterase/lipase" evidence="3">
    <location>
        <begin position="28"/>
        <end position="397"/>
    </location>
</feature>
<name>A0AAV0I518_9ROSI</name>
<evidence type="ECO:0000256" key="1">
    <source>
        <dbReference type="ARBA" id="ARBA00008668"/>
    </source>
</evidence>
<organism evidence="4 5">
    <name type="scientific">Linum tenue</name>
    <dbReference type="NCBI Taxonomy" id="586396"/>
    <lineage>
        <taxon>Eukaryota</taxon>
        <taxon>Viridiplantae</taxon>
        <taxon>Streptophyta</taxon>
        <taxon>Embryophyta</taxon>
        <taxon>Tracheophyta</taxon>
        <taxon>Spermatophyta</taxon>
        <taxon>Magnoliopsida</taxon>
        <taxon>eudicotyledons</taxon>
        <taxon>Gunneridae</taxon>
        <taxon>Pentapetalae</taxon>
        <taxon>rosids</taxon>
        <taxon>fabids</taxon>
        <taxon>Malpighiales</taxon>
        <taxon>Linaceae</taxon>
        <taxon>Linum</taxon>
    </lineage>
</organism>
<keyword evidence="5" id="KW-1185">Reference proteome</keyword>
<feature type="signal peptide" evidence="3">
    <location>
        <begin position="1"/>
        <end position="27"/>
    </location>
</feature>